<accession>A0A1N7MBX1</accession>
<proteinExistence type="predicted"/>
<feature type="chain" id="PRO_5009943454" evidence="1">
    <location>
        <begin position="23"/>
        <end position="292"/>
    </location>
</feature>
<protein>
    <submittedName>
        <fullName evidence="2">ABC-type uncharacterized transport system, substrate-binding protein</fullName>
    </submittedName>
</protein>
<evidence type="ECO:0000313" key="3">
    <source>
        <dbReference type="Proteomes" id="UP000185639"/>
    </source>
</evidence>
<name>A0A1N7MBX1_9GAMM</name>
<evidence type="ECO:0000313" key="2">
    <source>
        <dbReference type="EMBL" id="SIS83604.1"/>
    </source>
</evidence>
<dbReference type="OrthoDB" id="9178917at2"/>
<evidence type="ECO:0000256" key="1">
    <source>
        <dbReference type="SAM" id="SignalP"/>
    </source>
</evidence>
<dbReference type="AlphaFoldDB" id="A0A1N7MBX1"/>
<reference evidence="3" key="1">
    <citation type="submission" date="2017-01" db="EMBL/GenBank/DDBJ databases">
        <authorList>
            <person name="Varghese N."/>
            <person name="Submissions S."/>
        </authorList>
    </citation>
    <scope>NUCLEOTIDE SEQUENCE [LARGE SCALE GENOMIC DNA]</scope>
    <source>
        <strain evidence="3">DSM 24913</strain>
    </source>
</reference>
<organism evidence="2 3">
    <name type="scientific">Thalassolituus maritimus</name>
    <dbReference type="NCBI Taxonomy" id="484498"/>
    <lineage>
        <taxon>Bacteria</taxon>
        <taxon>Pseudomonadati</taxon>
        <taxon>Pseudomonadota</taxon>
        <taxon>Gammaproteobacteria</taxon>
        <taxon>Oceanospirillales</taxon>
        <taxon>Oceanospirillaceae</taxon>
        <taxon>Thalassolituus</taxon>
    </lineage>
</organism>
<dbReference type="Proteomes" id="UP000185639">
    <property type="component" value="Unassembled WGS sequence"/>
</dbReference>
<keyword evidence="3" id="KW-1185">Reference proteome</keyword>
<sequence length="292" mass="31839">MEAVVRTCWALLLYCSMIAAHADIAMIAPSSTVQAQKFAQMLEASLKDTSVSEQVDLLDLNTEASLDKYRLIITLSGSTLRQLIADNRLPDNIPVIASYLSKAEYRQYRSHVTSAIYSEAPLQRQLALAEAIFGANEVFGALVAKDASALVSAENLRVYPIAEYDSLNHALVELLGSSKALVGVYDPELYSAENIKSILITSYRHNRPLIGPTQAYLKAGALASTYSTPEDVVRRLSEVVTEGLGAQGAFPAPGYNPYFSVGFNRQVGRSLNLLLPDPADVAERIRAQEVDR</sequence>
<feature type="signal peptide" evidence="1">
    <location>
        <begin position="1"/>
        <end position="22"/>
    </location>
</feature>
<gene>
    <name evidence="2" type="ORF">SAMN05421686_10588</name>
</gene>
<dbReference type="EMBL" id="FTOH01000005">
    <property type="protein sequence ID" value="SIS83604.1"/>
    <property type="molecule type" value="Genomic_DNA"/>
</dbReference>
<dbReference type="STRING" id="484498.SAMN05421686_10588"/>
<dbReference type="Gene3D" id="3.40.50.2300">
    <property type="match status" value="1"/>
</dbReference>
<keyword evidence="1" id="KW-0732">Signal</keyword>
<dbReference type="RefSeq" id="WP_139325805.1">
    <property type="nucleotide sequence ID" value="NZ_FTOH01000005.1"/>
</dbReference>